<accession>A0AA86MKZ9</accession>
<sequence>MGKQLTINKFYEIRFGVAHGFVGKLVAYDVVENKATIQVEENLIINTNSENLKIAD</sequence>
<reference evidence="2" key="2">
    <citation type="submission" date="2022-10" db="EMBL/GenBank/DDBJ databases">
        <authorList>
            <person name="Aires J."/>
            <person name="Mesa V."/>
        </authorList>
    </citation>
    <scope>NUCLEOTIDE SEQUENCE</scope>
    <source>
        <strain evidence="2">Clostridium neonatale JD116</strain>
    </source>
</reference>
<organism evidence="1 3">
    <name type="scientific">Clostridium neonatale</name>
    <dbReference type="NCBI Taxonomy" id="137838"/>
    <lineage>
        <taxon>Bacteria</taxon>
        <taxon>Bacillati</taxon>
        <taxon>Bacillota</taxon>
        <taxon>Clostridia</taxon>
        <taxon>Eubacteriales</taxon>
        <taxon>Clostridiaceae</taxon>
        <taxon>Clostridium</taxon>
    </lineage>
</organism>
<dbReference type="EMBL" id="CAMTCP010000019">
    <property type="protein sequence ID" value="CAI3540139.1"/>
    <property type="molecule type" value="Genomic_DNA"/>
</dbReference>
<evidence type="ECO:0000313" key="1">
    <source>
        <dbReference type="EMBL" id="CAG9703730.1"/>
    </source>
</evidence>
<reference evidence="1" key="1">
    <citation type="submission" date="2021-10" db="EMBL/GenBank/DDBJ databases">
        <authorList>
            <person name="Mesa V."/>
        </authorList>
    </citation>
    <scope>NUCLEOTIDE SEQUENCE</scope>
    <source>
        <strain evidence="1">CC3_PB</strain>
    </source>
</reference>
<evidence type="ECO:0000313" key="3">
    <source>
        <dbReference type="Proteomes" id="UP000789738"/>
    </source>
</evidence>
<dbReference type="Proteomes" id="UP000789738">
    <property type="component" value="Unassembled WGS sequence"/>
</dbReference>
<comment type="caution">
    <text evidence="1">The sequence shown here is derived from an EMBL/GenBank/DDBJ whole genome shotgun (WGS) entry which is preliminary data.</text>
</comment>
<dbReference type="AlphaFoldDB" id="A0AA86MKZ9"/>
<proteinExistence type="predicted"/>
<name>A0AA86MKZ9_9CLOT</name>
<gene>
    <name evidence="2" type="ORF">CNEO2_1170009</name>
    <name evidence="1" type="ORF">CNEO_40789</name>
</gene>
<dbReference type="RefSeq" id="WP_230141123.1">
    <property type="nucleotide sequence ID" value="NZ_CAKJVE010000004.1"/>
</dbReference>
<dbReference type="EMBL" id="CAKJVE010000004">
    <property type="protein sequence ID" value="CAG9703730.1"/>
    <property type="molecule type" value="Genomic_DNA"/>
</dbReference>
<evidence type="ECO:0000313" key="2">
    <source>
        <dbReference type="EMBL" id="CAI3540139.1"/>
    </source>
</evidence>
<dbReference type="Proteomes" id="UP001189143">
    <property type="component" value="Unassembled WGS sequence"/>
</dbReference>
<protein>
    <submittedName>
        <fullName evidence="1">Uncharacterized protein</fullName>
    </submittedName>
</protein>